<sequence length="272" mass="30352">MRTLVHLSDLHFGRVDAALLAPLRALVERLEPDVVVVSGDLTQRARSAQFRQARHFLDSLPGPQVVVPGNHDVPLYNVFSRFLTPLVKYRRHVTDDLSPEYVDEEIAVLGINTARSLTFKDGRISHEQIDILRERLGRLPPGLTRIIVTHHPFDLPEHFDKDDLVDRAPLALQMFSECGVDLLLAGHLHASHAGDTSARYKIDGYAALMVQAGTATSTRGRGESNSFNVVRIEDSGIRVERYSWSEDSADFEKVSTEAFARQGGVWASLRPL</sequence>
<comment type="similarity">
    <text evidence="4">Belongs to the cyclic nucleotide phosphodiesterase class-III family.</text>
</comment>
<dbReference type="PANTHER" id="PTHR42988">
    <property type="entry name" value="PHOSPHOHYDROLASE"/>
    <property type="match status" value="1"/>
</dbReference>
<dbReference type="GO" id="GO:0046872">
    <property type="term" value="F:metal ion binding"/>
    <property type="evidence" value="ECO:0007669"/>
    <property type="project" value="UniProtKB-KW"/>
</dbReference>
<dbReference type="Proteomes" id="UP000179840">
    <property type="component" value="Unassembled WGS sequence"/>
</dbReference>
<evidence type="ECO:0000256" key="2">
    <source>
        <dbReference type="ARBA" id="ARBA00022801"/>
    </source>
</evidence>
<dbReference type="PANTHER" id="PTHR42988:SF2">
    <property type="entry name" value="CYCLIC NUCLEOTIDE PHOSPHODIESTERASE CBUA0032-RELATED"/>
    <property type="match status" value="1"/>
</dbReference>
<dbReference type="CDD" id="cd07400">
    <property type="entry name" value="MPP_1"/>
    <property type="match status" value="1"/>
</dbReference>
<organism evidence="6 7">
    <name type="scientific">Janthinobacterium lividum</name>
    <dbReference type="NCBI Taxonomy" id="29581"/>
    <lineage>
        <taxon>Bacteria</taxon>
        <taxon>Pseudomonadati</taxon>
        <taxon>Pseudomonadota</taxon>
        <taxon>Betaproteobacteria</taxon>
        <taxon>Burkholderiales</taxon>
        <taxon>Oxalobacteraceae</taxon>
        <taxon>Janthinobacterium</taxon>
    </lineage>
</organism>
<dbReference type="EMBL" id="LFKP01000010">
    <property type="protein sequence ID" value="OHV95442.1"/>
    <property type="molecule type" value="Genomic_DNA"/>
</dbReference>
<protein>
    <submittedName>
        <fullName evidence="6">Metallophosphatase</fullName>
    </submittedName>
</protein>
<dbReference type="SUPFAM" id="SSF56300">
    <property type="entry name" value="Metallo-dependent phosphatases"/>
    <property type="match status" value="1"/>
</dbReference>
<reference evidence="6 7" key="1">
    <citation type="submission" date="2015-06" db="EMBL/GenBank/DDBJ databases">
        <title>Draft genome sequencing of a biphenyl-degrading bacterium, Janthinobacterium lividum MEG1.</title>
        <authorList>
            <person name="Shimodaira J."/>
            <person name="Hatta T."/>
        </authorList>
    </citation>
    <scope>NUCLEOTIDE SEQUENCE [LARGE SCALE GENOMIC DNA]</scope>
    <source>
        <strain evidence="6 7">MEG1</strain>
    </source>
</reference>
<evidence type="ECO:0000256" key="3">
    <source>
        <dbReference type="ARBA" id="ARBA00023004"/>
    </source>
</evidence>
<evidence type="ECO:0000256" key="1">
    <source>
        <dbReference type="ARBA" id="ARBA00022723"/>
    </source>
</evidence>
<feature type="domain" description="Calcineurin-like phosphoesterase" evidence="5">
    <location>
        <begin position="4"/>
        <end position="190"/>
    </location>
</feature>
<comment type="caution">
    <text evidence="6">The sequence shown here is derived from an EMBL/GenBank/DDBJ whole genome shotgun (WGS) entry which is preliminary data.</text>
</comment>
<accession>A0A1S1U4Q7</accession>
<dbReference type="InterPro" id="IPR050884">
    <property type="entry name" value="CNP_phosphodiesterase-III"/>
</dbReference>
<keyword evidence="2" id="KW-0378">Hydrolase</keyword>
<keyword evidence="3" id="KW-0408">Iron</keyword>
<name>A0A1S1U4Q7_9BURK</name>
<dbReference type="InterPro" id="IPR029052">
    <property type="entry name" value="Metallo-depent_PP-like"/>
</dbReference>
<dbReference type="Pfam" id="PF00149">
    <property type="entry name" value="Metallophos"/>
    <property type="match status" value="1"/>
</dbReference>
<evidence type="ECO:0000313" key="6">
    <source>
        <dbReference type="EMBL" id="OHV95442.1"/>
    </source>
</evidence>
<dbReference type="RefSeq" id="WP_071078658.1">
    <property type="nucleotide sequence ID" value="NZ_LFKP01000010.1"/>
</dbReference>
<dbReference type="AlphaFoldDB" id="A0A1S1U4Q7"/>
<dbReference type="InterPro" id="IPR004843">
    <property type="entry name" value="Calcineurin-like_PHP"/>
</dbReference>
<evidence type="ECO:0000313" key="7">
    <source>
        <dbReference type="Proteomes" id="UP000179840"/>
    </source>
</evidence>
<evidence type="ECO:0000256" key="4">
    <source>
        <dbReference type="ARBA" id="ARBA00025742"/>
    </source>
</evidence>
<evidence type="ECO:0000259" key="5">
    <source>
        <dbReference type="Pfam" id="PF00149"/>
    </source>
</evidence>
<dbReference type="Gene3D" id="3.60.21.10">
    <property type="match status" value="1"/>
</dbReference>
<dbReference type="GO" id="GO:0016787">
    <property type="term" value="F:hydrolase activity"/>
    <property type="evidence" value="ECO:0007669"/>
    <property type="project" value="UniProtKB-KW"/>
</dbReference>
<proteinExistence type="inferred from homology"/>
<gene>
    <name evidence="6" type="ORF">AKG95_19970</name>
</gene>
<keyword evidence="1" id="KW-0479">Metal-binding</keyword>